<proteinExistence type="predicted"/>
<reference evidence="2" key="2">
    <citation type="submission" date="2019-11" db="UniProtKB">
        <authorList>
            <consortium name="Ensembl"/>
        </authorList>
    </citation>
    <scope>IDENTIFICATION</scope>
</reference>
<protein>
    <submittedName>
        <fullName evidence="2">ER lumen protein-retaining receptor 1</fullName>
    </submittedName>
</protein>
<sequence length="239" mass="26671">MARPSSPEPLLPDPTVHYTGFTPRGQHRILQQSPSITEAKMDMLRKVQPPSKTNVSICPTPGYLLWLEISRLPPLLPLRPDKPYDSAVWRQLTDTPQGASPTGPIPSPSRMEDNTWQKFVLCRSSWKQERGSPRLRLLTQSRVPPMVTQGNIIPPKRSAKQRSIDGFGPSTLDSIPEAPDLPSNLHQPNKPHNISLLGNSPNRTMILQRYKELQGAVRSVVPNNSRMPTPGELPQGIVR</sequence>
<dbReference type="InterPro" id="IPR029206">
    <property type="entry name" value="DUF4532"/>
</dbReference>
<feature type="region of interest" description="Disordered" evidence="1">
    <location>
        <begin position="1"/>
        <end position="26"/>
    </location>
</feature>
<dbReference type="PaxDb" id="8364-ENSXETP00000060682"/>
<evidence type="ECO:0000256" key="1">
    <source>
        <dbReference type="SAM" id="MobiDB-lite"/>
    </source>
</evidence>
<dbReference type="GeneTree" id="ENSGT00390000004010"/>
<gene>
    <name evidence="2" type="primary">kdelr1</name>
</gene>
<dbReference type="PANTHER" id="PTHR35156">
    <property type="entry name" value="TESTIS-EXPRESSED PROTEIN 52"/>
    <property type="match status" value="1"/>
</dbReference>
<reference evidence="2" key="1">
    <citation type="journal article" date="2010" name="Science">
        <title>The genome of the Western clawed frog Xenopus tropicalis.</title>
        <authorList>
            <person name="Hellsten U."/>
            <person name="Harland R.M."/>
            <person name="Gilchrist M.J."/>
            <person name="Hendrix D."/>
            <person name="Jurka J."/>
            <person name="Kapitonov V."/>
            <person name="Ovcharenko I."/>
            <person name="Putnam N.H."/>
            <person name="Shu S."/>
            <person name="Taher L."/>
            <person name="Blitz I.L."/>
            <person name="Blumberg B."/>
            <person name="Dichmann D.S."/>
            <person name="Dubchak I."/>
            <person name="Amaya E."/>
            <person name="Detter J.C."/>
            <person name="Fletcher R."/>
            <person name="Gerhard D.S."/>
            <person name="Goodstein D."/>
            <person name="Graves T."/>
            <person name="Grigoriev I.V."/>
            <person name="Grimwood J."/>
            <person name="Kawashima T."/>
            <person name="Lindquist E."/>
            <person name="Lucas S.M."/>
            <person name="Mead P.E."/>
            <person name="Mitros T."/>
            <person name="Ogino H."/>
            <person name="Ohta Y."/>
            <person name="Poliakov A.V."/>
            <person name="Pollet N."/>
            <person name="Robert J."/>
            <person name="Salamov A."/>
            <person name="Sater A.K."/>
            <person name="Schmutz J."/>
            <person name="Terry A."/>
            <person name="Vize P.D."/>
            <person name="Warren W.C."/>
            <person name="Wells D."/>
            <person name="Wills A."/>
            <person name="Wilson R.K."/>
            <person name="Zimmerman L.B."/>
            <person name="Zorn A.M."/>
            <person name="Grainger R."/>
            <person name="Grammer T."/>
            <person name="Khokha M.K."/>
            <person name="Richardson P.M."/>
            <person name="Rokhsar D.S."/>
        </authorList>
    </citation>
    <scope>NUCLEOTIDE SEQUENCE [LARGE SCALE GENOMIC DNA]</scope>
    <source>
        <strain evidence="2">Nigerian</strain>
    </source>
</reference>
<accession>A0A5S6LMQ8</accession>
<dbReference type="Pfam" id="PF15046">
    <property type="entry name" value="DUF4532"/>
    <property type="match status" value="1"/>
</dbReference>
<name>A0A5S6LMQ8_XENTR</name>
<dbReference type="Bgee" id="ENSXETG00000027589">
    <property type="expression patterns" value="Expressed in neurula embryo and 15 other cell types or tissues"/>
</dbReference>
<dbReference type="PANTHER" id="PTHR35156:SF1">
    <property type="entry name" value="TESTIS-EXPRESSED PROTEIN 52"/>
    <property type="match status" value="1"/>
</dbReference>
<dbReference type="AlphaFoldDB" id="A0A5S6LMQ8"/>
<feature type="compositionally biased region" description="Polar residues" evidence="1">
    <location>
        <begin position="184"/>
        <end position="200"/>
    </location>
</feature>
<dbReference type="Ensembl" id="ENSXETT00000023270">
    <property type="protein sequence ID" value="ENSXETP00000023270"/>
    <property type="gene ID" value="ENSXETG00000027589"/>
</dbReference>
<organism evidence="2">
    <name type="scientific">Xenopus tropicalis</name>
    <name type="common">Western clawed frog</name>
    <name type="synonym">Silurana tropicalis</name>
    <dbReference type="NCBI Taxonomy" id="8364"/>
    <lineage>
        <taxon>Eukaryota</taxon>
        <taxon>Metazoa</taxon>
        <taxon>Chordata</taxon>
        <taxon>Craniata</taxon>
        <taxon>Vertebrata</taxon>
        <taxon>Euteleostomi</taxon>
        <taxon>Amphibia</taxon>
        <taxon>Batrachia</taxon>
        <taxon>Anura</taxon>
        <taxon>Pipoidea</taxon>
        <taxon>Pipidae</taxon>
        <taxon>Xenopodinae</taxon>
        <taxon>Xenopus</taxon>
        <taxon>Silurana</taxon>
    </lineage>
</organism>
<dbReference type="Xenbase" id="XB-GENE-941343">
    <property type="gene designation" value="kdelr1"/>
</dbReference>
<evidence type="ECO:0000313" key="2">
    <source>
        <dbReference type="Ensembl" id="ENSXETP00000023270"/>
    </source>
</evidence>
<feature type="compositionally biased region" description="Pro residues" evidence="1">
    <location>
        <begin position="1"/>
        <end position="12"/>
    </location>
</feature>
<feature type="region of interest" description="Disordered" evidence="1">
    <location>
        <begin position="93"/>
        <end position="112"/>
    </location>
</feature>
<feature type="region of interest" description="Disordered" evidence="1">
    <location>
        <begin position="146"/>
        <end position="200"/>
    </location>
</feature>